<dbReference type="NCBIfam" id="TIGR01730">
    <property type="entry name" value="RND_mfp"/>
    <property type="match status" value="1"/>
</dbReference>
<accession>A0A1T4WIH5</accession>
<gene>
    <name evidence="7" type="ORF">SAMN02745166_00322</name>
</gene>
<dbReference type="InterPro" id="IPR058625">
    <property type="entry name" value="MdtA-like_BSH"/>
</dbReference>
<evidence type="ECO:0000259" key="3">
    <source>
        <dbReference type="Pfam" id="PF25876"/>
    </source>
</evidence>
<dbReference type="Gene3D" id="2.40.420.20">
    <property type="match status" value="1"/>
</dbReference>
<dbReference type="AlphaFoldDB" id="A0A1T4WIH5"/>
<evidence type="ECO:0000313" key="8">
    <source>
        <dbReference type="Proteomes" id="UP000190774"/>
    </source>
</evidence>
<dbReference type="Pfam" id="PF25917">
    <property type="entry name" value="BSH_RND"/>
    <property type="match status" value="1"/>
</dbReference>
<dbReference type="GO" id="GO:0005886">
    <property type="term" value="C:plasma membrane"/>
    <property type="evidence" value="ECO:0007669"/>
    <property type="project" value="TreeGrafter"/>
</dbReference>
<evidence type="ECO:0000256" key="1">
    <source>
        <dbReference type="ARBA" id="ARBA00004196"/>
    </source>
</evidence>
<comment type="subcellular location">
    <subcellularLocation>
        <location evidence="1">Cell envelope</location>
    </subcellularLocation>
</comment>
<reference evidence="8" key="1">
    <citation type="submission" date="2017-02" db="EMBL/GenBank/DDBJ databases">
        <authorList>
            <person name="Varghese N."/>
            <person name="Submissions S."/>
        </authorList>
    </citation>
    <scope>NUCLEOTIDE SEQUENCE [LARGE SCALE GENOMIC DNA]</scope>
    <source>
        <strain evidence="8">ATCC 700200</strain>
    </source>
</reference>
<dbReference type="Pfam" id="PF25967">
    <property type="entry name" value="RND-MFP_C"/>
    <property type="match status" value="1"/>
</dbReference>
<proteinExistence type="inferred from homology"/>
<comment type="similarity">
    <text evidence="2">Belongs to the membrane fusion protein (MFP) (TC 8.A.1) family.</text>
</comment>
<dbReference type="InterPro" id="IPR006143">
    <property type="entry name" value="RND_pump_MFP"/>
</dbReference>
<dbReference type="SUPFAM" id="SSF111369">
    <property type="entry name" value="HlyD-like secretion proteins"/>
    <property type="match status" value="1"/>
</dbReference>
<protein>
    <submittedName>
        <fullName evidence="7">Membrane fusion protein, multidrug efflux system</fullName>
    </submittedName>
</protein>
<dbReference type="Pfam" id="PF25944">
    <property type="entry name" value="Beta-barrel_RND"/>
    <property type="match status" value="1"/>
</dbReference>
<dbReference type="Pfam" id="PF25876">
    <property type="entry name" value="HH_MFP_RND"/>
    <property type="match status" value="1"/>
</dbReference>
<keyword evidence="8" id="KW-1185">Reference proteome</keyword>
<evidence type="ECO:0000313" key="7">
    <source>
        <dbReference type="EMBL" id="SKA77146.1"/>
    </source>
</evidence>
<evidence type="ECO:0000259" key="5">
    <source>
        <dbReference type="Pfam" id="PF25944"/>
    </source>
</evidence>
<dbReference type="Proteomes" id="UP000190774">
    <property type="component" value="Unassembled WGS sequence"/>
</dbReference>
<dbReference type="FunFam" id="2.40.420.20:FF:000001">
    <property type="entry name" value="Efflux RND transporter periplasmic adaptor subunit"/>
    <property type="match status" value="1"/>
</dbReference>
<dbReference type="PANTHER" id="PTHR30158">
    <property type="entry name" value="ACRA/E-RELATED COMPONENT OF DRUG EFFLUX TRANSPORTER"/>
    <property type="match status" value="1"/>
</dbReference>
<dbReference type="GO" id="GO:0046677">
    <property type="term" value="P:response to antibiotic"/>
    <property type="evidence" value="ECO:0007669"/>
    <property type="project" value="TreeGrafter"/>
</dbReference>
<dbReference type="Gene3D" id="1.10.287.470">
    <property type="entry name" value="Helix hairpin bin"/>
    <property type="match status" value="1"/>
</dbReference>
<sequence length="404" mass="43722">MIVSHCTLCRDLISRMNTILRSAPAGWLSAAVLCSSLLPACKPKDSGPPPAPPPTAVIVAKVTQQTVPIYVENVGQTEAAETVEIRARVDGFIIEAPFKEGSLVKKGDLLFKIDPRPYEAVVDQSKANVAKAEATQERARADLARLEPLVASSAISKQDRDTAATTVKVAEADLLAAKAALATAELNLGYATMVAPFDGMVGARQVDVGNYVSGSAQNALLATVSTTNPMRVSFNVAEQNYLRFQRRFMGDEEAKEQHSAQMEFELLLGDGSVYETKGHFEYADRALDPRTGTLKVVVSFANPEYLLRPGQFARVRAKTEEKPEALLVPQRAVSETQNLQMVLVVGEGNKVEQRPIKTDGRYQDQFVVTSGLKAGETVIVEGVQKARPGMQVNPQEEAEAPEAK</sequence>
<dbReference type="Gene3D" id="2.40.30.170">
    <property type="match status" value="1"/>
</dbReference>
<organism evidence="7 8">
    <name type="scientific">Prosthecobacter debontii</name>
    <dbReference type="NCBI Taxonomy" id="48467"/>
    <lineage>
        <taxon>Bacteria</taxon>
        <taxon>Pseudomonadati</taxon>
        <taxon>Verrucomicrobiota</taxon>
        <taxon>Verrucomicrobiia</taxon>
        <taxon>Verrucomicrobiales</taxon>
        <taxon>Verrucomicrobiaceae</taxon>
        <taxon>Prosthecobacter</taxon>
    </lineage>
</organism>
<name>A0A1T4WIH5_9BACT</name>
<dbReference type="EMBL" id="FUYE01000001">
    <property type="protein sequence ID" value="SKA77146.1"/>
    <property type="molecule type" value="Genomic_DNA"/>
</dbReference>
<dbReference type="GO" id="GO:0022857">
    <property type="term" value="F:transmembrane transporter activity"/>
    <property type="evidence" value="ECO:0007669"/>
    <property type="project" value="InterPro"/>
</dbReference>
<dbReference type="InterPro" id="IPR058626">
    <property type="entry name" value="MdtA-like_b-barrel"/>
</dbReference>
<dbReference type="OrthoDB" id="9801814at2"/>
<feature type="domain" description="Multidrug resistance protein MdtA-like C-terminal permuted SH3" evidence="6">
    <location>
        <begin position="325"/>
        <end position="385"/>
    </location>
</feature>
<dbReference type="InterPro" id="IPR058624">
    <property type="entry name" value="MdtA-like_HH"/>
</dbReference>
<evidence type="ECO:0000256" key="2">
    <source>
        <dbReference type="ARBA" id="ARBA00009477"/>
    </source>
</evidence>
<feature type="domain" description="Multidrug resistance protein MdtA-like alpha-helical hairpin" evidence="3">
    <location>
        <begin position="123"/>
        <end position="191"/>
    </location>
</feature>
<evidence type="ECO:0000259" key="4">
    <source>
        <dbReference type="Pfam" id="PF25917"/>
    </source>
</evidence>
<feature type="domain" description="Multidrug resistance protein MdtA-like barrel-sandwich hybrid" evidence="4">
    <location>
        <begin position="81"/>
        <end position="221"/>
    </location>
</feature>
<dbReference type="InterPro" id="IPR058627">
    <property type="entry name" value="MdtA-like_C"/>
</dbReference>
<evidence type="ECO:0000259" key="6">
    <source>
        <dbReference type="Pfam" id="PF25967"/>
    </source>
</evidence>
<feature type="domain" description="Multidrug resistance protein MdtA-like beta-barrel" evidence="5">
    <location>
        <begin position="229"/>
        <end position="319"/>
    </location>
</feature>
<dbReference type="STRING" id="48467.SAMN02745166_00322"/>
<dbReference type="Gene3D" id="2.40.50.100">
    <property type="match status" value="1"/>
</dbReference>
<dbReference type="GO" id="GO:0030313">
    <property type="term" value="C:cell envelope"/>
    <property type="evidence" value="ECO:0007669"/>
    <property type="project" value="UniProtKB-SubCell"/>
</dbReference>